<dbReference type="AlphaFoldDB" id="A0A0B1SGZ3"/>
<sequence>MFTSHTLQSISEDVFDTGTSSDETAVKPAKVRTEKPDDMNYGVCKGRKISRILGLNTKGSELRVLVVYSDSKKVHKKDAELIPSRILRHYAPQMIIDYYESLITNGNAQ</sequence>
<evidence type="ECO:0000313" key="6">
    <source>
        <dbReference type="Proteomes" id="UP000053660"/>
    </source>
</evidence>
<organism evidence="5 6">
    <name type="scientific">Oesophagostomum dentatum</name>
    <name type="common">Nodular worm</name>
    <dbReference type="NCBI Taxonomy" id="61180"/>
    <lineage>
        <taxon>Eukaryota</taxon>
        <taxon>Metazoa</taxon>
        <taxon>Ecdysozoa</taxon>
        <taxon>Nematoda</taxon>
        <taxon>Chromadorea</taxon>
        <taxon>Rhabditida</taxon>
        <taxon>Rhabditina</taxon>
        <taxon>Rhabditomorpha</taxon>
        <taxon>Strongyloidea</taxon>
        <taxon>Strongylidae</taxon>
        <taxon>Oesophagostomum</taxon>
    </lineage>
</organism>
<evidence type="ECO:0000256" key="3">
    <source>
        <dbReference type="SAM" id="MobiDB-lite"/>
    </source>
</evidence>
<comment type="subcellular location">
    <subcellularLocation>
        <location evidence="1">Nucleus</location>
    </subcellularLocation>
</comment>
<dbReference type="OrthoDB" id="433924at2759"/>
<dbReference type="Proteomes" id="UP000053660">
    <property type="component" value="Unassembled WGS sequence"/>
</dbReference>
<keyword evidence="6" id="KW-1185">Reference proteome</keyword>
<dbReference type="EMBL" id="KN579151">
    <property type="protein sequence ID" value="KHJ82490.1"/>
    <property type="molecule type" value="Genomic_DNA"/>
</dbReference>
<dbReference type="CDD" id="cd00034">
    <property type="entry name" value="CSD"/>
    <property type="match status" value="1"/>
</dbReference>
<proteinExistence type="predicted"/>
<accession>A0A0B1SGZ3</accession>
<evidence type="ECO:0000313" key="5">
    <source>
        <dbReference type="EMBL" id="KHJ82490.1"/>
    </source>
</evidence>
<reference evidence="5 6" key="1">
    <citation type="submission" date="2014-03" db="EMBL/GenBank/DDBJ databases">
        <title>Draft genome of the hookworm Oesophagostomum dentatum.</title>
        <authorList>
            <person name="Mitreva M."/>
        </authorList>
    </citation>
    <scope>NUCLEOTIDE SEQUENCE [LARGE SCALE GENOMIC DNA]</scope>
    <source>
        <strain evidence="5 6">OD-Hann</strain>
    </source>
</reference>
<protein>
    <submittedName>
        <fullName evidence="5">Chromo shadow domain protein</fullName>
    </submittedName>
</protein>
<feature type="domain" description="Chromo shadow" evidence="4">
    <location>
        <begin position="57"/>
        <end position="101"/>
    </location>
</feature>
<dbReference type="SUPFAM" id="SSF54160">
    <property type="entry name" value="Chromo domain-like"/>
    <property type="match status" value="1"/>
</dbReference>
<dbReference type="Pfam" id="PF01393">
    <property type="entry name" value="Chromo_shadow"/>
    <property type="match status" value="1"/>
</dbReference>
<evidence type="ECO:0000256" key="1">
    <source>
        <dbReference type="ARBA" id="ARBA00004123"/>
    </source>
</evidence>
<feature type="compositionally biased region" description="Polar residues" evidence="3">
    <location>
        <begin position="1"/>
        <end position="23"/>
    </location>
</feature>
<dbReference type="InterPro" id="IPR016197">
    <property type="entry name" value="Chromo-like_dom_sf"/>
</dbReference>
<dbReference type="InterPro" id="IPR008251">
    <property type="entry name" value="Chromo_shadow_dom"/>
</dbReference>
<dbReference type="Gene3D" id="2.40.50.40">
    <property type="match status" value="1"/>
</dbReference>
<gene>
    <name evidence="5" type="ORF">OESDEN_17816</name>
</gene>
<evidence type="ECO:0000256" key="2">
    <source>
        <dbReference type="ARBA" id="ARBA00023242"/>
    </source>
</evidence>
<feature type="region of interest" description="Disordered" evidence="3">
    <location>
        <begin position="1"/>
        <end position="28"/>
    </location>
</feature>
<dbReference type="GO" id="GO:0005634">
    <property type="term" value="C:nucleus"/>
    <property type="evidence" value="ECO:0007669"/>
    <property type="project" value="UniProtKB-SubCell"/>
</dbReference>
<name>A0A0B1SGZ3_OESDE</name>
<keyword evidence="2" id="KW-0539">Nucleus</keyword>
<evidence type="ECO:0000259" key="4">
    <source>
        <dbReference type="Pfam" id="PF01393"/>
    </source>
</evidence>